<protein>
    <recommendedName>
        <fullName evidence="2">Retinoic acid receptor responder protein 2</fullName>
    </recommendedName>
    <alternativeName>
        <fullName evidence="9">Chemerin</fullName>
    </alternativeName>
</protein>
<evidence type="ECO:0000256" key="2">
    <source>
        <dbReference type="ARBA" id="ARBA00018808"/>
    </source>
</evidence>
<dbReference type="AlphaFoldDB" id="W5MVT3"/>
<dbReference type="InParanoid" id="W5MVT3"/>
<evidence type="ECO:0000313" key="11">
    <source>
        <dbReference type="Proteomes" id="UP000018468"/>
    </source>
</evidence>
<dbReference type="Ensembl" id="ENSLOCT00000012514.1">
    <property type="protein sequence ID" value="ENSLOCP00000012492.1"/>
    <property type="gene ID" value="ENSLOCG00000010204.1"/>
</dbReference>
<dbReference type="GO" id="GO:0006954">
    <property type="term" value="P:inflammatory response"/>
    <property type="evidence" value="ECO:0007669"/>
    <property type="project" value="UniProtKB-KW"/>
</dbReference>
<dbReference type="GO" id="GO:0006935">
    <property type="term" value="P:chemotaxis"/>
    <property type="evidence" value="ECO:0007669"/>
    <property type="project" value="UniProtKB-KW"/>
</dbReference>
<keyword evidence="6" id="KW-0221">Differentiation</keyword>
<dbReference type="HOGENOM" id="CLU_120053_0_0_1"/>
<sequence>MFCSLWRPEGPQYSVLSPQSCCCNSAERNMSRLLSVLLITVGALLASAEEYDKLPDLYKEGVNLAVKQFNSQKKNKQLFLFFKSMDVSETELEFDVSYVYHNFLLKATKCLQDKTDASANSCPFQNDRPVVDCVMCYRSYQGSIEYEPRPKLYCTRKPQLTEEMKANRVQDCETLKHHYSPGGITLLSSTGCNGSC</sequence>
<reference evidence="10" key="3">
    <citation type="submission" date="2025-09" db="UniProtKB">
        <authorList>
            <consortium name="Ensembl"/>
        </authorList>
    </citation>
    <scope>IDENTIFICATION</scope>
</reference>
<keyword evidence="8" id="KW-0395">Inflammatory response</keyword>
<evidence type="ECO:0000256" key="6">
    <source>
        <dbReference type="ARBA" id="ARBA00022782"/>
    </source>
</evidence>
<evidence type="ECO:0000256" key="3">
    <source>
        <dbReference type="ARBA" id="ARBA00022500"/>
    </source>
</evidence>
<evidence type="ECO:0000256" key="4">
    <source>
        <dbReference type="ARBA" id="ARBA00022525"/>
    </source>
</evidence>
<comment type="subcellular location">
    <subcellularLocation>
        <location evidence="1">Secreted</location>
    </subcellularLocation>
</comment>
<accession>W5MVT3</accession>
<reference evidence="11" key="1">
    <citation type="submission" date="2011-12" db="EMBL/GenBank/DDBJ databases">
        <title>The Draft Genome of Lepisosteus oculatus.</title>
        <authorList>
            <consortium name="The Broad Institute Genome Assembly &amp; Analysis Group"/>
            <consortium name="Computational R&amp;D Group"/>
            <consortium name="and Sequencing Platform"/>
            <person name="Di Palma F."/>
            <person name="Alfoldi J."/>
            <person name="Johnson J."/>
            <person name="Berlin A."/>
            <person name="Gnerre S."/>
            <person name="Jaffe D."/>
            <person name="MacCallum I."/>
            <person name="Young S."/>
            <person name="Walker B.J."/>
            <person name="Lander E.S."/>
            <person name="Lindblad-Toh K."/>
        </authorList>
    </citation>
    <scope>NUCLEOTIDE SEQUENCE [LARGE SCALE GENOMIC DNA]</scope>
</reference>
<dbReference type="OMA" id="AGIQHHF"/>
<proteinExistence type="predicted"/>
<keyword evidence="3" id="KW-0145">Chemotaxis</keyword>
<evidence type="ECO:0000313" key="10">
    <source>
        <dbReference type="Ensembl" id="ENSLOCP00000012492.1"/>
    </source>
</evidence>
<dbReference type="FunCoup" id="W5MVT3">
    <property type="interactions" value="13"/>
</dbReference>
<dbReference type="eggNOG" id="ENOG502S1MR">
    <property type="taxonomic scope" value="Eukaryota"/>
</dbReference>
<keyword evidence="11" id="KW-1185">Reference proteome</keyword>
<dbReference type="Bgee" id="ENSLOCG00000010204">
    <property type="expression patterns" value="Expressed in liver and 7 other cell types or tissues"/>
</dbReference>
<dbReference type="PANTHER" id="PTHR15106:SF2">
    <property type="entry name" value="RETINOIC ACID RECEPTOR RESPONDER PROTEIN 2"/>
    <property type="match status" value="1"/>
</dbReference>
<organism evidence="10 11">
    <name type="scientific">Lepisosteus oculatus</name>
    <name type="common">Spotted gar</name>
    <dbReference type="NCBI Taxonomy" id="7918"/>
    <lineage>
        <taxon>Eukaryota</taxon>
        <taxon>Metazoa</taxon>
        <taxon>Chordata</taxon>
        <taxon>Craniata</taxon>
        <taxon>Vertebrata</taxon>
        <taxon>Euteleostomi</taxon>
        <taxon>Actinopterygii</taxon>
        <taxon>Neopterygii</taxon>
        <taxon>Holostei</taxon>
        <taxon>Semionotiformes</taxon>
        <taxon>Lepisosteidae</taxon>
        <taxon>Lepisosteus</taxon>
    </lineage>
</organism>
<dbReference type="Gene3D" id="3.10.450.10">
    <property type="match status" value="1"/>
</dbReference>
<dbReference type="InterPro" id="IPR029562">
    <property type="entry name" value="Chemerin"/>
</dbReference>
<evidence type="ECO:0000256" key="5">
    <source>
        <dbReference type="ARBA" id="ARBA00022729"/>
    </source>
</evidence>
<dbReference type="GO" id="GO:0005576">
    <property type="term" value="C:extracellular region"/>
    <property type="evidence" value="ECO:0007669"/>
    <property type="project" value="UniProtKB-SubCell"/>
</dbReference>
<dbReference type="GO" id="GO:0030154">
    <property type="term" value="P:cell differentiation"/>
    <property type="evidence" value="ECO:0007669"/>
    <property type="project" value="UniProtKB-KW"/>
</dbReference>
<dbReference type="PANTHER" id="PTHR15106">
    <property type="entry name" value="RETINOIC ACID RECEPTOR RESPONDER PROTEIN 2"/>
    <property type="match status" value="1"/>
</dbReference>
<evidence type="ECO:0000256" key="8">
    <source>
        <dbReference type="ARBA" id="ARBA00023198"/>
    </source>
</evidence>
<keyword evidence="5" id="KW-0732">Signal</keyword>
<evidence type="ECO:0000256" key="1">
    <source>
        <dbReference type="ARBA" id="ARBA00004613"/>
    </source>
</evidence>
<dbReference type="GeneTree" id="ENSGT00400000024709"/>
<dbReference type="EMBL" id="AHAT01017476">
    <property type="status" value="NOT_ANNOTATED_CDS"/>
    <property type="molecule type" value="Genomic_DNA"/>
</dbReference>
<keyword evidence="4" id="KW-0964">Secreted</keyword>
<reference evidence="10" key="2">
    <citation type="submission" date="2025-08" db="UniProtKB">
        <authorList>
            <consortium name="Ensembl"/>
        </authorList>
    </citation>
    <scope>IDENTIFICATION</scope>
</reference>
<dbReference type="SUPFAM" id="SSF54403">
    <property type="entry name" value="Cystatin/monellin"/>
    <property type="match status" value="1"/>
</dbReference>
<dbReference type="GO" id="GO:0005102">
    <property type="term" value="F:signaling receptor binding"/>
    <property type="evidence" value="ECO:0007669"/>
    <property type="project" value="InterPro"/>
</dbReference>
<evidence type="ECO:0000256" key="7">
    <source>
        <dbReference type="ARBA" id="ARBA00023157"/>
    </source>
</evidence>
<dbReference type="InterPro" id="IPR046350">
    <property type="entry name" value="Cystatin_sf"/>
</dbReference>
<dbReference type="Proteomes" id="UP000018468">
    <property type="component" value="Linkage group LG9"/>
</dbReference>
<name>W5MVT3_LEPOC</name>
<dbReference type="Pfam" id="PF00666">
    <property type="entry name" value="Cathelicidins"/>
    <property type="match status" value="1"/>
</dbReference>
<dbReference type="GO" id="GO:0050994">
    <property type="term" value="P:regulation of lipid catabolic process"/>
    <property type="evidence" value="ECO:0007669"/>
    <property type="project" value="InterPro"/>
</dbReference>
<keyword evidence="7" id="KW-1015">Disulfide bond</keyword>
<evidence type="ECO:0000256" key="9">
    <source>
        <dbReference type="ARBA" id="ARBA00032785"/>
    </source>
</evidence>